<reference evidence="5 6" key="1">
    <citation type="submission" date="2019-02" db="EMBL/GenBank/DDBJ databases">
        <authorList>
            <person name="Fomenkov A."/>
            <person name="Dubinina G."/>
            <person name="Grabovich M."/>
            <person name="Vincze T."/>
            <person name="Roberts R.J."/>
        </authorList>
    </citation>
    <scope>NUCLEOTIDE SEQUENCE [LARGE SCALE GENOMIC DNA]</scope>
    <source>
        <strain evidence="5 6">P</strain>
    </source>
</reference>
<comment type="similarity">
    <text evidence="1 2">Belongs to the small heat shock protein (HSP20) family.</text>
</comment>
<dbReference type="AlphaFoldDB" id="A0A5C1QB24"/>
<evidence type="ECO:0000259" key="3">
    <source>
        <dbReference type="PROSITE" id="PS01031"/>
    </source>
</evidence>
<gene>
    <name evidence="5" type="ORF">EW093_08250</name>
</gene>
<dbReference type="InterPro" id="IPR008978">
    <property type="entry name" value="HSP20-like_chaperone"/>
</dbReference>
<dbReference type="OrthoDB" id="327485at2"/>
<dbReference type="SUPFAM" id="SSF49764">
    <property type="entry name" value="HSP20-like chaperones"/>
    <property type="match status" value="1"/>
</dbReference>
<proteinExistence type="inferred from homology"/>
<evidence type="ECO:0000259" key="4">
    <source>
        <dbReference type="PROSITE" id="PS51203"/>
    </source>
</evidence>
<name>A0A5C1QB24_9SPIO</name>
<dbReference type="PROSITE" id="PS01031">
    <property type="entry name" value="SHSP"/>
    <property type="match status" value="1"/>
</dbReference>
<dbReference type="InterPro" id="IPR007052">
    <property type="entry name" value="CS_dom"/>
</dbReference>
<organism evidence="5 6">
    <name type="scientific">Thiospirochaeta perfilievii</name>
    <dbReference type="NCBI Taxonomy" id="252967"/>
    <lineage>
        <taxon>Bacteria</taxon>
        <taxon>Pseudomonadati</taxon>
        <taxon>Spirochaetota</taxon>
        <taxon>Spirochaetia</taxon>
        <taxon>Spirochaetales</taxon>
        <taxon>Spirochaetaceae</taxon>
        <taxon>Thiospirochaeta</taxon>
    </lineage>
</organism>
<dbReference type="InterPro" id="IPR031107">
    <property type="entry name" value="Small_HSP"/>
</dbReference>
<sequence>MTLRYRDEVMDNVWNNFFGGDRVIEKFSPLYDVVESDKSYTLTFEIPGVEQNSVNIEIKDRELVLEVKEEKITNEEESKDKYHVRNRLSKSFKKVFRLPDDVNPDEVSANMKNGLLTLVVNKKEEVQPKKIEVNIN</sequence>
<dbReference type="PANTHER" id="PTHR11527">
    <property type="entry name" value="HEAT-SHOCK PROTEIN 20 FAMILY MEMBER"/>
    <property type="match status" value="1"/>
</dbReference>
<dbReference type="CDD" id="cd06464">
    <property type="entry name" value="ACD_sHsps-like"/>
    <property type="match status" value="1"/>
</dbReference>
<dbReference type="RefSeq" id="WP_149567940.1">
    <property type="nucleotide sequence ID" value="NZ_CP035807.1"/>
</dbReference>
<dbReference type="PROSITE" id="PS51203">
    <property type="entry name" value="CS"/>
    <property type="match status" value="1"/>
</dbReference>
<dbReference type="Gene3D" id="2.60.40.790">
    <property type="match status" value="1"/>
</dbReference>
<dbReference type="KEGG" id="sper:EW093_08250"/>
<dbReference type="InterPro" id="IPR002068">
    <property type="entry name" value="A-crystallin/Hsp20_dom"/>
</dbReference>
<evidence type="ECO:0000313" key="6">
    <source>
        <dbReference type="Proteomes" id="UP000323824"/>
    </source>
</evidence>
<feature type="domain" description="SHSP" evidence="3">
    <location>
        <begin position="21"/>
        <end position="136"/>
    </location>
</feature>
<reference evidence="5 6" key="2">
    <citation type="submission" date="2019-09" db="EMBL/GenBank/DDBJ databases">
        <title>Complete Genome Sequence and Methylome Analysis of free living Spirochaetas.</title>
        <authorList>
            <person name="Leshcheva N."/>
            <person name="Mikheeva N."/>
        </authorList>
    </citation>
    <scope>NUCLEOTIDE SEQUENCE [LARGE SCALE GENOMIC DNA]</scope>
    <source>
        <strain evidence="5 6">P</strain>
    </source>
</reference>
<keyword evidence="6" id="KW-1185">Reference proteome</keyword>
<evidence type="ECO:0000256" key="2">
    <source>
        <dbReference type="RuleBase" id="RU003616"/>
    </source>
</evidence>
<accession>A0A5C1QB24</accession>
<dbReference type="EMBL" id="CP035807">
    <property type="protein sequence ID" value="QEN04697.1"/>
    <property type="molecule type" value="Genomic_DNA"/>
</dbReference>
<dbReference type="Pfam" id="PF00011">
    <property type="entry name" value="HSP20"/>
    <property type="match status" value="1"/>
</dbReference>
<evidence type="ECO:0000256" key="1">
    <source>
        <dbReference type="PROSITE-ProRule" id="PRU00285"/>
    </source>
</evidence>
<feature type="domain" description="CS" evidence="4">
    <location>
        <begin position="26"/>
        <end position="132"/>
    </location>
</feature>
<evidence type="ECO:0000313" key="5">
    <source>
        <dbReference type="EMBL" id="QEN04697.1"/>
    </source>
</evidence>
<protein>
    <submittedName>
        <fullName evidence="5">Hsp20/alpha crystallin family protein</fullName>
    </submittedName>
</protein>
<dbReference type="Proteomes" id="UP000323824">
    <property type="component" value="Chromosome"/>
</dbReference>